<evidence type="ECO:0008006" key="3">
    <source>
        <dbReference type="Google" id="ProtNLM"/>
    </source>
</evidence>
<gene>
    <name evidence="1" type="ORF">I7X30_02225</name>
</gene>
<comment type="caution">
    <text evidence="1">The sequence shown here is derived from an EMBL/GenBank/DDBJ whole genome shotgun (WGS) entry which is preliminary data.</text>
</comment>
<dbReference type="EMBL" id="JAEFDC010000001">
    <property type="protein sequence ID" value="MBI1645881.1"/>
    <property type="molecule type" value="Genomic_DNA"/>
</dbReference>
<proteinExistence type="predicted"/>
<organism evidence="1 2">
    <name type="scientific">Capnocytophaga periodontitidis</name>
    <dbReference type="NCBI Taxonomy" id="2795027"/>
    <lineage>
        <taxon>Bacteria</taxon>
        <taxon>Pseudomonadati</taxon>
        <taxon>Bacteroidota</taxon>
        <taxon>Flavobacteriia</taxon>
        <taxon>Flavobacteriales</taxon>
        <taxon>Flavobacteriaceae</taxon>
        <taxon>Capnocytophaga</taxon>
    </lineage>
</organism>
<accession>A0ABS0SJE9</accession>
<name>A0ABS0SJE9_9FLAO</name>
<sequence length="216" mass="25773">MKHLISLLCLLTIACNHHKNLVDTENFVVDYDRDSIFYLLDVKEDDHNSKEKLLVTRQIMAGDSIFGYNGLQQNRDRAWDFYYANGEESRFRPRYLYTIFIEEDNVYKEIVQIGYVELQYTIILRQGYVYDRFNNRPEDCCSQGQYLRIMRMNENDMNSKSINVCYNNGRWNVFSEEEIKVDYFNEKQDKKVQYYIDSTCAGAEEINNVYDLSDGF</sequence>
<keyword evidence="2" id="KW-1185">Reference proteome</keyword>
<evidence type="ECO:0000313" key="1">
    <source>
        <dbReference type="EMBL" id="MBI1645881.1"/>
    </source>
</evidence>
<protein>
    <recommendedName>
        <fullName evidence="3">Lipoprotein</fullName>
    </recommendedName>
</protein>
<dbReference type="Proteomes" id="UP000641139">
    <property type="component" value="Unassembled WGS sequence"/>
</dbReference>
<evidence type="ECO:0000313" key="2">
    <source>
        <dbReference type="Proteomes" id="UP000641139"/>
    </source>
</evidence>
<dbReference type="RefSeq" id="WP_198465845.1">
    <property type="nucleotide sequence ID" value="NZ_JAEFDC010000001.1"/>
</dbReference>
<reference evidence="1 2" key="1">
    <citation type="journal article" date="2021" name="Int. J. Syst. Evol. Microbiol.">
        <title>Capnocytophaga periodontitidis sp. nov., isolated from subgingival plaque of periodontitis patient.</title>
        <authorList>
            <person name="Zhang Y."/>
            <person name="Qiao D."/>
            <person name="Shi W."/>
            <person name="Wu D."/>
            <person name="Cai M."/>
        </authorList>
    </citation>
    <scope>NUCLEOTIDE SEQUENCE [LARGE SCALE GENOMIC DNA]</scope>
    <source>
        <strain evidence="1 2">051621</strain>
    </source>
</reference>
<dbReference type="PROSITE" id="PS51257">
    <property type="entry name" value="PROKAR_LIPOPROTEIN"/>
    <property type="match status" value="1"/>
</dbReference>